<keyword evidence="4" id="KW-1185">Reference proteome</keyword>
<evidence type="ECO:0000259" key="2">
    <source>
        <dbReference type="Pfam" id="PF17111"/>
    </source>
</evidence>
<dbReference type="RefSeq" id="XP_016617051.1">
    <property type="nucleotide sequence ID" value="XM_016766753.1"/>
</dbReference>
<gene>
    <name evidence="3" type="ORF">Z519_09027</name>
</gene>
<feature type="region of interest" description="Disordered" evidence="1">
    <location>
        <begin position="465"/>
        <end position="518"/>
    </location>
</feature>
<dbReference type="Pfam" id="PF13424">
    <property type="entry name" value="TPR_12"/>
    <property type="match status" value="1"/>
</dbReference>
<name>A0A0D2FV17_CLAB1</name>
<dbReference type="VEuPathDB" id="FungiDB:Z519_09027"/>
<dbReference type="HOGENOM" id="CLU_483961_0_0_1"/>
<sequence>MDPLSIISTISAIVTGAFALSSHLYTFVDEARNVNQAVIDLVQEVNALISILRAVKLGLESDPVRRAFRRTNPDDDRLLWESIRGSLNDCQATVDRLEKAIEDVRPERDNFAQQAARRIRLNLKDGEITAARAQIKTHTDALQMALLMVNLRAAYLAPDVVTNELGPKIVELRAFMELVYGSEADLRTKSLGIEPAYLTGLRQSAQRVISSATTVGVNSEATGSIWGEVMDEQRRGETLSWIPKPDIPEEPDTLRPAPPLSDDYSGSQMTPSMECGARETESDSDGDFESEEVESFFARGTLEFDADNFEGAHSILQYGLELAEKLPFKRRQPTQIAKVKLMIATCIYHSSNLKEAEARLLPITQEMVHENETDEGAIRRCQASHLLAGTLLRQGRYSDAEVFCRKALIGRRRVLGKNHLSYFESLSLLSRIYEADGNRQHAINCWAMIPGDAASKLEKMKNEFPNTLQGRSKPHHADEMSPTRPPPGDDTGQSPSASETPPVTITSGETQIPTARTRDTTFLAREIFTDTASLASTPHTIDSHVYKQIHVNVIGLGGHSYQFGSS</sequence>
<accession>A0A0D2FV17</accession>
<reference evidence="3" key="1">
    <citation type="submission" date="2015-01" db="EMBL/GenBank/DDBJ databases">
        <title>The Genome Sequence of Cladophialophora bantiana CBS 173.52.</title>
        <authorList>
            <consortium name="The Broad Institute Genomics Platform"/>
            <person name="Cuomo C."/>
            <person name="de Hoog S."/>
            <person name="Gorbushina A."/>
            <person name="Stielow B."/>
            <person name="Teixiera M."/>
            <person name="Abouelleil A."/>
            <person name="Chapman S.B."/>
            <person name="Priest M."/>
            <person name="Young S.K."/>
            <person name="Wortman J."/>
            <person name="Nusbaum C."/>
            <person name="Birren B."/>
        </authorList>
    </citation>
    <scope>NUCLEOTIDE SEQUENCE [LARGE SCALE GENOMIC DNA]</scope>
    <source>
        <strain evidence="3">CBS 173.52</strain>
    </source>
</reference>
<proteinExistence type="predicted"/>
<evidence type="ECO:0000313" key="4">
    <source>
        <dbReference type="Proteomes" id="UP000053789"/>
    </source>
</evidence>
<dbReference type="Pfam" id="PF17111">
    <property type="entry name" value="PigL_N"/>
    <property type="match status" value="1"/>
</dbReference>
<dbReference type="OrthoDB" id="4539698at2759"/>
<dbReference type="GeneID" id="27701955"/>
<feature type="domain" description="Azaphilone pigments biosynthesis cluster protein L N-terminal" evidence="2">
    <location>
        <begin position="1"/>
        <end position="160"/>
    </location>
</feature>
<protein>
    <recommendedName>
        <fullName evidence="2">Azaphilone pigments biosynthesis cluster protein L N-terminal domain-containing protein</fullName>
    </recommendedName>
</protein>
<evidence type="ECO:0000313" key="3">
    <source>
        <dbReference type="EMBL" id="KIW90382.1"/>
    </source>
</evidence>
<dbReference type="SUPFAM" id="SSF48452">
    <property type="entry name" value="TPR-like"/>
    <property type="match status" value="1"/>
</dbReference>
<evidence type="ECO:0000256" key="1">
    <source>
        <dbReference type="SAM" id="MobiDB-lite"/>
    </source>
</evidence>
<dbReference type="AlphaFoldDB" id="A0A0D2FV17"/>
<dbReference type="InterPro" id="IPR031348">
    <property type="entry name" value="PigL_N"/>
</dbReference>
<feature type="compositionally biased region" description="Polar residues" evidence="1">
    <location>
        <begin position="491"/>
        <end position="514"/>
    </location>
</feature>
<organism evidence="3 4">
    <name type="scientific">Cladophialophora bantiana (strain ATCC 10958 / CBS 173.52 / CDC B-1940 / NIH 8579)</name>
    <name type="common">Xylohypha bantiana</name>
    <dbReference type="NCBI Taxonomy" id="1442370"/>
    <lineage>
        <taxon>Eukaryota</taxon>
        <taxon>Fungi</taxon>
        <taxon>Dikarya</taxon>
        <taxon>Ascomycota</taxon>
        <taxon>Pezizomycotina</taxon>
        <taxon>Eurotiomycetes</taxon>
        <taxon>Chaetothyriomycetidae</taxon>
        <taxon>Chaetothyriales</taxon>
        <taxon>Herpotrichiellaceae</taxon>
        <taxon>Cladophialophora</taxon>
    </lineage>
</organism>
<dbReference type="Gene3D" id="1.25.40.10">
    <property type="entry name" value="Tetratricopeptide repeat domain"/>
    <property type="match status" value="1"/>
</dbReference>
<dbReference type="Proteomes" id="UP000053789">
    <property type="component" value="Unassembled WGS sequence"/>
</dbReference>
<feature type="region of interest" description="Disordered" evidence="1">
    <location>
        <begin position="239"/>
        <end position="289"/>
    </location>
</feature>
<dbReference type="EMBL" id="KN846993">
    <property type="protein sequence ID" value="KIW90382.1"/>
    <property type="molecule type" value="Genomic_DNA"/>
</dbReference>
<dbReference type="InterPro" id="IPR011990">
    <property type="entry name" value="TPR-like_helical_dom_sf"/>
</dbReference>